<feature type="domain" description="RNA polymerase sigma factor 70 region 4 type 2" evidence="5">
    <location>
        <begin position="110"/>
        <end position="161"/>
    </location>
</feature>
<evidence type="ECO:0000313" key="6">
    <source>
        <dbReference type="EMBL" id="MBU5440385.1"/>
    </source>
</evidence>
<sequence length="169" mass="20080">MEFKENVKKAIKGNKDSFTIIIQSRKEKLYRIAYSYVRNQEDALDIVQETVYKAFISINTLKNPEYFDTWIVRILINNSINYMKQNKKVLYLEDEKSPKMESYNSVEYLDLYDALNRLDDKLKTIIILKYFEDLTIREIADILGEPINTVKTNLYRTLKKLKISIGEEE</sequence>
<dbReference type="RefSeq" id="WP_216522672.1">
    <property type="nucleotide sequence ID" value="NZ_JAHLPM010000039.1"/>
</dbReference>
<dbReference type="PANTHER" id="PTHR43133:SF51">
    <property type="entry name" value="RNA POLYMERASE SIGMA FACTOR"/>
    <property type="match status" value="1"/>
</dbReference>
<evidence type="ECO:0000256" key="3">
    <source>
        <dbReference type="ARBA" id="ARBA00023163"/>
    </source>
</evidence>
<dbReference type="CDD" id="cd06171">
    <property type="entry name" value="Sigma70_r4"/>
    <property type="match status" value="1"/>
</dbReference>
<evidence type="ECO:0000313" key="7">
    <source>
        <dbReference type="Proteomes" id="UP000749471"/>
    </source>
</evidence>
<evidence type="ECO:0000256" key="1">
    <source>
        <dbReference type="ARBA" id="ARBA00023015"/>
    </source>
</evidence>
<dbReference type="InterPro" id="IPR013249">
    <property type="entry name" value="RNA_pol_sigma70_r4_t2"/>
</dbReference>
<protein>
    <submittedName>
        <fullName evidence="6">Sigma-70 family RNA polymerase sigma factor</fullName>
    </submittedName>
</protein>
<name>A0ABS6EBS5_9FIRM</name>
<dbReference type="NCBIfam" id="TIGR02937">
    <property type="entry name" value="sigma70-ECF"/>
    <property type="match status" value="1"/>
</dbReference>
<keyword evidence="1" id="KW-0805">Transcription regulation</keyword>
<reference evidence="6 7" key="1">
    <citation type="submission" date="2021-06" db="EMBL/GenBank/DDBJ databases">
        <authorList>
            <person name="Sun Q."/>
            <person name="Li D."/>
        </authorList>
    </citation>
    <scope>NUCLEOTIDE SEQUENCE [LARGE SCALE GENOMIC DNA]</scope>
    <source>
        <strain evidence="6 7">MSJ-40</strain>
    </source>
</reference>
<keyword evidence="2" id="KW-0731">Sigma factor</keyword>
<dbReference type="InterPro" id="IPR014284">
    <property type="entry name" value="RNA_pol_sigma-70_dom"/>
</dbReference>
<accession>A0ABS6EBS5</accession>
<dbReference type="NCBIfam" id="TIGR02954">
    <property type="entry name" value="Sig70_famx3"/>
    <property type="match status" value="1"/>
</dbReference>
<feature type="domain" description="RNA polymerase sigma-70 region 2" evidence="4">
    <location>
        <begin position="22"/>
        <end position="88"/>
    </location>
</feature>
<dbReference type="Pfam" id="PF08281">
    <property type="entry name" value="Sigma70_r4_2"/>
    <property type="match status" value="1"/>
</dbReference>
<evidence type="ECO:0000259" key="4">
    <source>
        <dbReference type="Pfam" id="PF04542"/>
    </source>
</evidence>
<evidence type="ECO:0000256" key="2">
    <source>
        <dbReference type="ARBA" id="ARBA00023082"/>
    </source>
</evidence>
<dbReference type="EMBL" id="JAHLPM010000039">
    <property type="protein sequence ID" value="MBU5440385.1"/>
    <property type="molecule type" value="Genomic_DNA"/>
</dbReference>
<dbReference type="Proteomes" id="UP000749471">
    <property type="component" value="Unassembled WGS sequence"/>
</dbReference>
<dbReference type="PANTHER" id="PTHR43133">
    <property type="entry name" value="RNA POLYMERASE ECF-TYPE SIGMA FACTO"/>
    <property type="match status" value="1"/>
</dbReference>
<dbReference type="Pfam" id="PF04542">
    <property type="entry name" value="Sigma70_r2"/>
    <property type="match status" value="1"/>
</dbReference>
<dbReference type="InterPro" id="IPR039425">
    <property type="entry name" value="RNA_pol_sigma-70-like"/>
</dbReference>
<proteinExistence type="predicted"/>
<keyword evidence="3" id="KW-0804">Transcription</keyword>
<gene>
    <name evidence="6" type="ORF">KQI42_20540</name>
</gene>
<organism evidence="6 7">
    <name type="scientific">Tissierella simiarum</name>
    <dbReference type="NCBI Taxonomy" id="2841534"/>
    <lineage>
        <taxon>Bacteria</taxon>
        <taxon>Bacillati</taxon>
        <taxon>Bacillota</taxon>
        <taxon>Tissierellia</taxon>
        <taxon>Tissierellales</taxon>
        <taxon>Tissierellaceae</taxon>
        <taxon>Tissierella</taxon>
    </lineage>
</organism>
<dbReference type="InterPro" id="IPR007627">
    <property type="entry name" value="RNA_pol_sigma70_r2"/>
</dbReference>
<evidence type="ECO:0000259" key="5">
    <source>
        <dbReference type="Pfam" id="PF08281"/>
    </source>
</evidence>
<comment type="caution">
    <text evidence="6">The sequence shown here is derived from an EMBL/GenBank/DDBJ whole genome shotgun (WGS) entry which is preliminary data.</text>
</comment>
<keyword evidence="7" id="KW-1185">Reference proteome</keyword>
<dbReference type="InterPro" id="IPR014300">
    <property type="entry name" value="RNA_pol_sigma-V"/>
</dbReference>